<gene>
    <name evidence="1" type="ordered locus">AMED_6508</name>
</gene>
<dbReference type="OrthoDB" id="111717at2"/>
<dbReference type="eggNOG" id="ENOG5031SYT">
    <property type="taxonomic scope" value="Bacteria"/>
</dbReference>
<accession>A0A0H3DF46</accession>
<dbReference type="EMBL" id="CP002000">
    <property type="protein sequence ID" value="ADJ48239.1"/>
    <property type="molecule type" value="Genomic_DNA"/>
</dbReference>
<protein>
    <submittedName>
        <fullName evidence="1">Uncharacterized protein</fullName>
    </submittedName>
</protein>
<name>A0A0H3DF46_AMYMU</name>
<dbReference type="PATRIC" id="fig|749927.5.peg.6765"/>
<organism evidence="1 2">
    <name type="scientific">Amycolatopsis mediterranei (strain U-32)</name>
    <dbReference type="NCBI Taxonomy" id="749927"/>
    <lineage>
        <taxon>Bacteria</taxon>
        <taxon>Bacillati</taxon>
        <taxon>Actinomycetota</taxon>
        <taxon>Actinomycetes</taxon>
        <taxon>Pseudonocardiales</taxon>
        <taxon>Pseudonocardiaceae</taxon>
        <taxon>Amycolatopsis</taxon>
    </lineage>
</organism>
<evidence type="ECO:0000313" key="1">
    <source>
        <dbReference type="EMBL" id="ADJ48239.1"/>
    </source>
</evidence>
<dbReference type="KEGG" id="amd:AMED_6508"/>
<dbReference type="Proteomes" id="UP000000328">
    <property type="component" value="Chromosome"/>
</dbReference>
<reference evidence="1 2" key="1">
    <citation type="journal article" date="2010" name="Cell Res.">
        <title>Complete genome sequence of the rifamycin SV-producing Amycolatopsis mediterranei U32 revealed its genetic characteristics in phylogeny and metabolism.</title>
        <authorList>
            <person name="Zhao W."/>
            <person name="Zhong Y."/>
            <person name="Yuan H."/>
            <person name="Wang J."/>
            <person name="Zheng H."/>
            <person name="Wang Y."/>
            <person name="Cen X."/>
            <person name="Xu F."/>
            <person name="Bai J."/>
            <person name="Han X."/>
            <person name="Lu G."/>
            <person name="Zhu Y."/>
            <person name="Shao Z."/>
            <person name="Yan H."/>
            <person name="Li C."/>
            <person name="Peng N."/>
            <person name="Zhang Z."/>
            <person name="Zhang Y."/>
            <person name="Lin W."/>
            <person name="Fan Y."/>
            <person name="Qin Z."/>
            <person name="Hu Y."/>
            <person name="Zhu B."/>
            <person name="Wang S."/>
            <person name="Ding X."/>
            <person name="Zhao G.P."/>
        </authorList>
    </citation>
    <scope>NUCLEOTIDE SEQUENCE [LARGE SCALE GENOMIC DNA]</scope>
    <source>
        <strain evidence="2">U-32</strain>
    </source>
</reference>
<dbReference type="HOGENOM" id="CLU_1472296_0_0_11"/>
<sequence>MATAQADAADSSITFPMVRSGVAAGANCLGAAAAKVRVVTHGLNETMTLRATGLPADTGFDLFIIQVPNGPFGVSWYQSDLQSGDDGTASVTVIGRFNVETFAVAPNTAPAPVVHPQDAASNPAFAPIHTFHVGFWFNSPADAVKAGCPGTVTPFNGEHNAGVQAMSTRNFADDNGPLRQLVS</sequence>
<dbReference type="AlphaFoldDB" id="A0A0H3DF46"/>
<proteinExistence type="predicted"/>
<evidence type="ECO:0000313" key="2">
    <source>
        <dbReference type="Proteomes" id="UP000000328"/>
    </source>
</evidence>